<comment type="caution">
    <text evidence="1">The sequence shown here is derived from an EMBL/GenBank/DDBJ whole genome shotgun (WGS) entry which is preliminary data.</text>
</comment>
<accession>A0ABQ9JMS7</accession>
<name>A0ABQ9JMS7_9CUCU</name>
<dbReference type="EMBL" id="JAPWTJ010000358">
    <property type="protein sequence ID" value="KAJ8979242.1"/>
    <property type="molecule type" value="Genomic_DNA"/>
</dbReference>
<reference evidence="1" key="1">
    <citation type="journal article" date="2023" name="Insect Mol. Biol.">
        <title>Genome sequencing provides insights into the evolution of gene families encoding plant cell wall-degrading enzymes in longhorned beetles.</title>
        <authorList>
            <person name="Shin N.R."/>
            <person name="Okamura Y."/>
            <person name="Kirsch R."/>
            <person name="Pauchet Y."/>
        </authorList>
    </citation>
    <scope>NUCLEOTIDE SEQUENCE</scope>
    <source>
        <strain evidence="1">MMC_N1</strain>
    </source>
</reference>
<protein>
    <submittedName>
        <fullName evidence="1">Uncharacterized protein</fullName>
    </submittedName>
</protein>
<dbReference type="Proteomes" id="UP001162164">
    <property type="component" value="Unassembled WGS sequence"/>
</dbReference>
<keyword evidence="2" id="KW-1185">Reference proteome</keyword>
<gene>
    <name evidence="1" type="ORF">NQ317_014605</name>
</gene>
<proteinExistence type="predicted"/>
<sequence>MLDEHWHEYATVGYMAKRIQMRKNRFLAIQKIAEQKEIKLWGKTNTPKAKGLNQISLRYEPKRHKDGNRTLTGHCHLSRHHQLFGIAKDPHVLTECPAARKIMGTGKPEGKPFQRIFIKSIDWIIFT</sequence>
<evidence type="ECO:0000313" key="2">
    <source>
        <dbReference type="Proteomes" id="UP001162164"/>
    </source>
</evidence>
<organism evidence="1 2">
    <name type="scientific">Molorchus minor</name>
    <dbReference type="NCBI Taxonomy" id="1323400"/>
    <lineage>
        <taxon>Eukaryota</taxon>
        <taxon>Metazoa</taxon>
        <taxon>Ecdysozoa</taxon>
        <taxon>Arthropoda</taxon>
        <taxon>Hexapoda</taxon>
        <taxon>Insecta</taxon>
        <taxon>Pterygota</taxon>
        <taxon>Neoptera</taxon>
        <taxon>Endopterygota</taxon>
        <taxon>Coleoptera</taxon>
        <taxon>Polyphaga</taxon>
        <taxon>Cucujiformia</taxon>
        <taxon>Chrysomeloidea</taxon>
        <taxon>Cerambycidae</taxon>
        <taxon>Lamiinae</taxon>
        <taxon>Monochamini</taxon>
        <taxon>Molorchus</taxon>
    </lineage>
</organism>
<evidence type="ECO:0000313" key="1">
    <source>
        <dbReference type="EMBL" id="KAJ8979242.1"/>
    </source>
</evidence>